<dbReference type="InterPro" id="IPR000838">
    <property type="entry name" value="RNA_pol_sigma70_ECF_CS"/>
</dbReference>
<proteinExistence type="inferred from homology"/>
<keyword evidence="2 6" id="KW-0805">Transcription regulation</keyword>
<dbReference type="SUPFAM" id="SSF88659">
    <property type="entry name" value="Sigma3 and sigma4 domains of RNA polymerase sigma factors"/>
    <property type="match status" value="1"/>
</dbReference>
<dbReference type="InterPro" id="IPR014284">
    <property type="entry name" value="RNA_pol_sigma-70_dom"/>
</dbReference>
<evidence type="ECO:0000256" key="1">
    <source>
        <dbReference type="ARBA" id="ARBA00010641"/>
    </source>
</evidence>
<evidence type="ECO:0000256" key="3">
    <source>
        <dbReference type="ARBA" id="ARBA00023082"/>
    </source>
</evidence>
<keyword evidence="3 6" id="KW-0731">Sigma factor</keyword>
<evidence type="ECO:0000259" key="8">
    <source>
        <dbReference type="Pfam" id="PF04542"/>
    </source>
</evidence>
<dbReference type="CDD" id="cd06171">
    <property type="entry name" value="Sigma70_r4"/>
    <property type="match status" value="1"/>
</dbReference>
<keyword evidence="5 6" id="KW-0804">Transcription</keyword>
<keyword evidence="11" id="KW-1185">Reference proteome</keyword>
<dbReference type="PANTHER" id="PTHR43133">
    <property type="entry name" value="RNA POLYMERASE ECF-TYPE SIGMA FACTO"/>
    <property type="match status" value="1"/>
</dbReference>
<name>A0ABX1YNE4_9BACL</name>
<feature type="domain" description="RNA polymerase sigma-70 region 2" evidence="8">
    <location>
        <begin position="25"/>
        <end position="91"/>
    </location>
</feature>
<dbReference type="Gene3D" id="1.10.1740.10">
    <property type="match status" value="1"/>
</dbReference>
<dbReference type="InterPro" id="IPR036388">
    <property type="entry name" value="WH-like_DNA-bd_sf"/>
</dbReference>
<dbReference type="NCBIfam" id="TIGR02937">
    <property type="entry name" value="sigma70-ECF"/>
    <property type="match status" value="1"/>
</dbReference>
<dbReference type="RefSeq" id="WP_171719277.1">
    <property type="nucleotide sequence ID" value="NZ_WHOB01000069.1"/>
</dbReference>
<evidence type="ECO:0000256" key="6">
    <source>
        <dbReference type="RuleBase" id="RU000716"/>
    </source>
</evidence>
<gene>
    <name evidence="10" type="ORF">GC101_23590</name>
</gene>
<evidence type="ECO:0000313" key="10">
    <source>
        <dbReference type="EMBL" id="NOU81849.1"/>
    </source>
</evidence>
<keyword evidence="4 6" id="KW-0238">DNA-binding</keyword>
<dbReference type="Pfam" id="PF04542">
    <property type="entry name" value="Sigma70_r2"/>
    <property type="match status" value="1"/>
</dbReference>
<dbReference type="InterPro" id="IPR007627">
    <property type="entry name" value="RNA_pol_sigma70_r2"/>
</dbReference>
<dbReference type="InterPro" id="IPR013324">
    <property type="entry name" value="RNA_pol_sigma_r3/r4-like"/>
</dbReference>
<dbReference type="Gene3D" id="1.10.10.10">
    <property type="entry name" value="Winged helix-like DNA-binding domain superfamily/Winged helix DNA-binding domain"/>
    <property type="match status" value="1"/>
</dbReference>
<dbReference type="InterPro" id="IPR013249">
    <property type="entry name" value="RNA_pol_sigma70_r4_t2"/>
</dbReference>
<dbReference type="Proteomes" id="UP000596857">
    <property type="component" value="Unassembled WGS sequence"/>
</dbReference>
<dbReference type="PANTHER" id="PTHR43133:SF51">
    <property type="entry name" value="RNA POLYMERASE SIGMA FACTOR"/>
    <property type="match status" value="1"/>
</dbReference>
<evidence type="ECO:0000259" key="9">
    <source>
        <dbReference type="Pfam" id="PF08281"/>
    </source>
</evidence>
<accession>A0ABX1YNE4</accession>
<dbReference type="EMBL" id="WHOB01000069">
    <property type="protein sequence ID" value="NOU81849.1"/>
    <property type="molecule type" value="Genomic_DNA"/>
</dbReference>
<organism evidence="10 11">
    <name type="scientific">Paenibacillus phytohabitans</name>
    <dbReference type="NCBI Taxonomy" id="2654978"/>
    <lineage>
        <taxon>Bacteria</taxon>
        <taxon>Bacillati</taxon>
        <taxon>Bacillota</taxon>
        <taxon>Bacilli</taxon>
        <taxon>Bacillales</taxon>
        <taxon>Paenibacillaceae</taxon>
        <taxon>Paenibacillus</taxon>
    </lineage>
</organism>
<feature type="domain" description="RNA polymerase sigma factor 70 region 4 type 2" evidence="9">
    <location>
        <begin position="120"/>
        <end position="172"/>
    </location>
</feature>
<evidence type="ECO:0000256" key="2">
    <source>
        <dbReference type="ARBA" id="ARBA00023015"/>
    </source>
</evidence>
<feature type="region of interest" description="Disordered" evidence="7">
    <location>
        <begin position="172"/>
        <end position="193"/>
    </location>
</feature>
<reference evidence="10 11" key="1">
    <citation type="submission" date="2019-10" db="EMBL/GenBank/DDBJ databases">
        <title>Description of Paenibacillus terricola sp. nov.</title>
        <authorList>
            <person name="Carlier A."/>
            <person name="Qi S."/>
        </authorList>
    </citation>
    <scope>NUCLEOTIDE SEQUENCE [LARGE SCALE GENOMIC DNA]</scope>
    <source>
        <strain evidence="10 11">LMG 31459</strain>
    </source>
</reference>
<dbReference type="PROSITE" id="PS01063">
    <property type="entry name" value="SIGMA70_ECF"/>
    <property type="match status" value="1"/>
</dbReference>
<evidence type="ECO:0000313" key="11">
    <source>
        <dbReference type="Proteomes" id="UP000596857"/>
    </source>
</evidence>
<protein>
    <recommendedName>
        <fullName evidence="6">RNA polymerase sigma factor</fullName>
    </recommendedName>
</protein>
<evidence type="ECO:0000256" key="5">
    <source>
        <dbReference type="ARBA" id="ARBA00023163"/>
    </source>
</evidence>
<evidence type="ECO:0000256" key="7">
    <source>
        <dbReference type="SAM" id="MobiDB-lite"/>
    </source>
</evidence>
<sequence length="193" mass="22525">MKEQDNAEIIIAEVLAGNREAFAILVDQYKSGLYRLLLGLGASHQDAQDLAQDTFIQAYQKLRSHNEQSSFAAWLYAIAINRFRSQKRRKAFSFSGGSILEERDQTPTPEERYMIKENKLELQKKLARLPERYRIVLLLRYTNELTYEEIAAITGMTLHQVKNRLHRARLKLKKQWPKPKEDSNEKIGLPHTR</sequence>
<comment type="similarity">
    <text evidence="1 6">Belongs to the sigma-70 factor family. ECF subfamily.</text>
</comment>
<comment type="caution">
    <text evidence="10">The sequence shown here is derived from an EMBL/GenBank/DDBJ whole genome shotgun (WGS) entry which is preliminary data.</text>
</comment>
<dbReference type="InterPro" id="IPR013325">
    <property type="entry name" value="RNA_pol_sigma_r2"/>
</dbReference>
<evidence type="ECO:0000256" key="4">
    <source>
        <dbReference type="ARBA" id="ARBA00023125"/>
    </source>
</evidence>
<dbReference type="SUPFAM" id="SSF88946">
    <property type="entry name" value="Sigma2 domain of RNA polymerase sigma factors"/>
    <property type="match status" value="1"/>
</dbReference>
<dbReference type="Pfam" id="PF08281">
    <property type="entry name" value="Sigma70_r4_2"/>
    <property type="match status" value="1"/>
</dbReference>
<dbReference type="InterPro" id="IPR039425">
    <property type="entry name" value="RNA_pol_sigma-70-like"/>
</dbReference>